<keyword evidence="1" id="KW-0472">Membrane</keyword>
<protein>
    <submittedName>
        <fullName evidence="2">Uncharacterized protein</fullName>
    </submittedName>
</protein>
<accession>A0A2D2Q2H8</accession>
<dbReference type="Proteomes" id="UP000231057">
    <property type="component" value="Chromosome"/>
</dbReference>
<evidence type="ECO:0000256" key="1">
    <source>
        <dbReference type="SAM" id="Phobius"/>
    </source>
</evidence>
<keyword evidence="1" id="KW-1133">Transmembrane helix</keyword>
<feature type="transmembrane region" description="Helical" evidence="1">
    <location>
        <begin position="31"/>
        <end position="51"/>
    </location>
</feature>
<dbReference type="RefSeq" id="WP_099799061.1">
    <property type="nucleotide sequence ID" value="NZ_CP018092.1"/>
</dbReference>
<feature type="transmembrane region" description="Helical" evidence="1">
    <location>
        <begin position="6"/>
        <end position="24"/>
    </location>
</feature>
<keyword evidence="3" id="KW-1185">Reference proteome</keyword>
<evidence type="ECO:0000313" key="3">
    <source>
        <dbReference type="Proteomes" id="UP000231057"/>
    </source>
</evidence>
<proteinExistence type="predicted"/>
<gene>
    <name evidence="2" type="ORF">BRW62_08115</name>
</gene>
<organism evidence="2 3">
    <name type="scientific">Parathermosynechococcus lividus PCC 6715</name>
    <dbReference type="NCBI Taxonomy" id="1917166"/>
    <lineage>
        <taxon>Bacteria</taxon>
        <taxon>Bacillati</taxon>
        <taxon>Cyanobacteriota</taxon>
        <taxon>Cyanophyceae</taxon>
        <taxon>Acaryochloridales</taxon>
        <taxon>Thermosynechococcaceae</taxon>
        <taxon>Parathermosynechococcus</taxon>
    </lineage>
</organism>
<evidence type="ECO:0000313" key="2">
    <source>
        <dbReference type="EMBL" id="ATS18720.1"/>
    </source>
</evidence>
<keyword evidence="1" id="KW-0812">Transmembrane</keyword>
<name>A0A2D2Q2H8_PARLV</name>
<sequence>MTGTELLITVGAIAITWFVLRWLVGVMKLTLGTALKIAAVVLLLQLVFGIGPERLWEYWRQLWSSITSQ</sequence>
<dbReference type="AlphaFoldDB" id="A0A2D2Q2H8"/>
<dbReference type="OrthoDB" id="561356at2"/>
<dbReference type="KEGG" id="slw:BRW62_08115"/>
<reference evidence="2 3" key="1">
    <citation type="submission" date="2016-11" db="EMBL/GenBank/DDBJ databases">
        <title>Complete genome sequence of thermophilic cyanobacteria strain Synechococcus sp. PCC6715.</title>
        <authorList>
            <person name="Tang J."/>
            <person name="Daroch M."/>
            <person name="Liang Y."/>
            <person name="Jiang D."/>
            <person name="Shah M."/>
        </authorList>
    </citation>
    <scope>NUCLEOTIDE SEQUENCE [LARGE SCALE GENOMIC DNA]</scope>
    <source>
        <strain evidence="2 3">PCC 6715</strain>
    </source>
</reference>
<reference evidence="3" key="2">
    <citation type="journal article" date="2022" name="Front. Microbiol.">
        <title>Comparative Genomic Analysis Revealed Distinct Molecular Components and Organization of CO2-Concentrating Mechanism in Thermophilic Cyanobacteria.</title>
        <authorList>
            <person name="Tang J."/>
            <person name="Zhou H."/>
            <person name="Yao D."/>
            <person name="Riaz S."/>
            <person name="You D."/>
            <person name="Klepacz-Smolka A."/>
            <person name="Daroch M."/>
        </authorList>
    </citation>
    <scope>NUCLEOTIDE SEQUENCE [LARGE SCALE GENOMIC DNA]</scope>
    <source>
        <strain evidence="3">PCC 6715</strain>
    </source>
</reference>
<dbReference type="EMBL" id="CP018092">
    <property type="protein sequence ID" value="ATS18720.1"/>
    <property type="molecule type" value="Genomic_DNA"/>
</dbReference>